<dbReference type="CDD" id="cd05398">
    <property type="entry name" value="NT_ClassII-CCAase"/>
    <property type="match status" value="1"/>
</dbReference>
<dbReference type="InterPro" id="IPR043519">
    <property type="entry name" value="NT_sf"/>
</dbReference>
<proteinExistence type="inferred from homology"/>
<dbReference type="GO" id="GO:0001680">
    <property type="term" value="P:tRNA 3'-terminal CCA addition"/>
    <property type="evidence" value="ECO:0007669"/>
    <property type="project" value="TreeGrafter"/>
</dbReference>
<dbReference type="EMBL" id="KZ819301">
    <property type="protein sequence ID" value="PWN96103.1"/>
    <property type="molecule type" value="Genomic_DNA"/>
</dbReference>
<dbReference type="Pfam" id="PF01743">
    <property type="entry name" value="PolyA_pol"/>
    <property type="match status" value="1"/>
</dbReference>
<dbReference type="GO" id="GO:0052927">
    <property type="term" value="F:CC tRNA cytidylyltransferase activity"/>
    <property type="evidence" value="ECO:0007669"/>
    <property type="project" value="TreeGrafter"/>
</dbReference>
<protein>
    <recommendedName>
        <fullName evidence="11">Poly A polymerase C-terminal region-like protein</fullName>
    </recommendedName>
</protein>
<evidence type="ECO:0000259" key="7">
    <source>
        <dbReference type="Pfam" id="PF01743"/>
    </source>
</evidence>
<accession>A0A316Z7F6</accession>
<evidence type="ECO:0008006" key="11">
    <source>
        <dbReference type="Google" id="ProtNLM"/>
    </source>
</evidence>
<sequence>MSAPEASSAGCAAAPTLALQRHEAVLVQLLADTCDWLAQTQPQPPPPAPQVHYHPGWTCEARIAGGWVRDCLLEQPSADLDIALSTLTGHTFALLLREYLASPQYRASSLAQQPELQHAAMGSIARIEANPEQSKNLETATVQLLGLSLDFVNLRKEVYEGESRIPSMTFGTASEDAVRRDLTINALFYNVHTRRVEDLTERGLSDLRERRIRTPLEPQRTFLDDPLRVLRCVRFAARLGYTLDEAILGSMCDGAGDEVRAALRTKVSRERVGIEVDKMLYGPNPLRALELLHKLGLYNDVFAFPASDEEMRRLPFATSKCTKAELGPQCEPIPVEAPLTALRCARIVDALCRQAAGAEARPESPFPAGFLAQLPQSFLAPLTDREERRRLFMLFAMPLQGRAVVDGKSAWCWAGERVIANGLKLGVKTTRSPLAALNSARDLLDTAVSGVRDCTPYVESLKGLGSEEVSDDAVLMLVAREKSISLPELKLSLPTALLAAYVARLAKAWGPASVQAPDADHASVLPESELQAITRAYVAFHERITALDATERALEKPALDGNSIAKAVGMPSLGRLTPRIQTRVLAWQYSRPRAAHDDAAAQEALRAECAAWLGEAWQAGGVVPREEREALLRPPEKVKGRGQQDSAAARKRQKSE</sequence>
<organism evidence="9 10">
    <name type="scientific">Tilletiopsis washingtonensis</name>
    <dbReference type="NCBI Taxonomy" id="58919"/>
    <lineage>
        <taxon>Eukaryota</taxon>
        <taxon>Fungi</taxon>
        <taxon>Dikarya</taxon>
        <taxon>Basidiomycota</taxon>
        <taxon>Ustilaginomycotina</taxon>
        <taxon>Exobasidiomycetes</taxon>
        <taxon>Entylomatales</taxon>
        <taxon>Entylomatales incertae sedis</taxon>
        <taxon>Tilletiopsis</taxon>
    </lineage>
</organism>
<feature type="domain" description="Poly A polymerase head" evidence="7">
    <location>
        <begin position="61"/>
        <end position="213"/>
    </location>
</feature>
<dbReference type="GO" id="GO:0003723">
    <property type="term" value="F:RNA binding"/>
    <property type="evidence" value="ECO:0007669"/>
    <property type="project" value="UniProtKB-KW"/>
</dbReference>
<dbReference type="Gene3D" id="1.10.3090.10">
    <property type="entry name" value="cca-adding enzyme, domain 2"/>
    <property type="match status" value="1"/>
</dbReference>
<comment type="similarity">
    <text evidence="1 5">Belongs to the tRNA nucleotidyltransferase/poly(A) polymerase family.</text>
</comment>
<dbReference type="GeneID" id="37271886"/>
<keyword evidence="2 5" id="KW-0808">Transferase</keyword>
<dbReference type="Pfam" id="PF12627">
    <property type="entry name" value="PolyA_pol_RNAbd"/>
    <property type="match status" value="1"/>
</dbReference>
<gene>
    <name evidence="9" type="ORF">FA09DRAFT_340661</name>
</gene>
<evidence type="ECO:0000313" key="9">
    <source>
        <dbReference type="EMBL" id="PWN96103.1"/>
    </source>
</evidence>
<keyword evidence="4 5" id="KW-0694">RNA-binding</keyword>
<evidence type="ECO:0000259" key="8">
    <source>
        <dbReference type="Pfam" id="PF12627"/>
    </source>
</evidence>
<feature type="compositionally biased region" description="Basic and acidic residues" evidence="6">
    <location>
        <begin position="627"/>
        <end position="639"/>
    </location>
</feature>
<name>A0A316Z7F6_9BASI</name>
<dbReference type="STRING" id="58919.A0A316Z7F6"/>
<keyword evidence="10" id="KW-1185">Reference proteome</keyword>
<dbReference type="RefSeq" id="XP_025596382.1">
    <property type="nucleotide sequence ID" value="XM_025744342.1"/>
</dbReference>
<evidence type="ECO:0000256" key="2">
    <source>
        <dbReference type="ARBA" id="ARBA00022679"/>
    </source>
</evidence>
<dbReference type="AlphaFoldDB" id="A0A316Z7F6"/>
<feature type="region of interest" description="Disordered" evidence="6">
    <location>
        <begin position="627"/>
        <end position="656"/>
    </location>
</feature>
<dbReference type="Proteomes" id="UP000245946">
    <property type="component" value="Unassembled WGS sequence"/>
</dbReference>
<evidence type="ECO:0000256" key="4">
    <source>
        <dbReference type="ARBA" id="ARBA00022884"/>
    </source>
</evidence>
<dbReference type="SUPFAM" id="SSF81301">
    <property type="entry name" value="Nucleotidyltransferase"/>
    <property type="match status" value="1"/>
</dbReference>
<dbReference type="InterPro" id="IPR002646">
    <property type="entry name" value="PolA_pol_head_dom"/>
</dbReference>
<evidence type="ECO:0000256" key="3">
    <source>
        <dbReference type="ARBA" id="ARBA00022741"/>
    </source>
</evidence>
<keyword evidence="3" id="KW-0547">Nucleotide-binding</keyword>
<dbReference type="PANTHER" id="PTHR13734:SF5">
    <property type="entry name" value="CCA TRNA NUCLEOTIDYLTRANSFERASE, MITOCHONDRIAL"/>
    <property type="match status" value="1"/>
</dbReference>
<dbReference type="PANTHER" id="PTHR13734">
    <property type="entry name" value="TRNA-NUCLEOTIDYLTRANSFERASE"/>
    <property type="match status" value="1"/>
</dbReference>
<dbReference type="InterPro" id="IPR032828">
    <property type="entry name" value="PolyA_RNA-bd"/>
</dbReference>
<dbReference type="SUPFAM" id="SSF81891">
    <property type="entry name" value="Poly A polymerase C-terminal region-like"/>
    <property type="match status" value="1"/>
</dbReference>
<dbReference type="GO" id="GO:0000166">
    <property type="term" value="F:nucleotide binding"/>
    <property type="evidence" value="ECO:0007669"/>
    <property type="project" value="UniProtKB-KW"/>
</dbReference>
<dbReference type="Gene3D" id="3.30.460.10">
    <property type="entry name" value="Beta Polymerase, domain 2"/>
    <property type="match status" value="1"/>
</dbReference>
<dbReference type="GO" id="GO:0052929">
    <property type="term" value="F:ATP:3'-cytidine-cytidine-tRNA adenylyltransferase activity"/>
    <property type="evidence" value="ECO:0007669"/>
    <property type="project" value="TreeGrafter"/>
</dbReference>
<evidence type="ECO:0000256" key="6">
    <source>
        <dbReference type="SAM" id="MobiDB-lite"/>
    </source>
</evidence>
<feature type="domain" description="tRNA nucleotidyltransferase/poly(A) polymerase RNA and SrmB- binding" evidence="8">
    <location>
        <begin position="265"/>
        <end position="302"/>
    </location>
</feature>
<reference evidence="9 10" key="1">
    <citation type="journal article" date="2018" name="Mol. Biol. Evol.">
        <title>Broad Genomic Sampling Reveals a Smut Pathogenic Ancestry of the Fungal Clade Ustilaginomycotina.</title>
        <authorList>
            <person name="Kijpornyongpan T."/>
            <person name="Mondo S.J."/>
            <person name="Barry K."/>
            <person name="Sandor L."/>
            <person name="Lee J."/>
            <person name="Lipzen A."/>
            <person name="Pangilinan J."/>
            <person name="LaButti K."/>
            <person name="Hainaut M."/>
            <person name="Henrissat B."/>
            <person name="Grigoriev I.V."/>
            <person name="Spatafora J.W."/>
            <person name="Aime M.C."/>
        </authorList>
    </citation>
    <scope>NUCLEOTIDE SEQUENCE [LARGE SCALE GENOMIC DNA]</scope>
    <source>
        <strain evidence="9 10">MCA 4186</strain>
    </source>
</reference>
<evidence type="ECO:0000256" key="1">
    <source>
        <dbReference type="ARBA" id="ARBA00007265"/>
    </source>
</evidence>
<evidence type="ECO:0000256" key="5">
    <source>
        <dbReference type="RuleBase" id="RU003953"/>
    </source>
</evidence>
<dbReference type="OrthoDB" id="445712at2759"/>
<evidence type="ECO:0000313" key="10">
    <source>
        <dbReference type="Proteomes" id="UP000245946"/>
    </source>
</evidence>